<protein>
    <submittedName>
        <fullName evidence="1">Uncharacterized protein</fullName>
    </submittedName>
</protein>
<organism evidence="1 2">
    <name type="scientific">Nonlabens marinus S1-08</name>
    <dbReference type="NCBI Taxonomy" id="1454201"/>
    <lineage>
        <taxon>Bacteria</taxon>
        <taxon>Pseudomonadati</taxon>
        <taxon>Bacteroidota</taxon>
        <taxon>Flavobacteriia</taxon>
        <taxon>Flavobacteriales</taxon>
        <taxon>Flavobacteriaceae</taxon>
        <taxon>Nonlabens</taxon>
    </lineage>
</organism>
<reference evidence="1 2" key="1">
    <citation type="journal article" date="2014" name="Proc. Natl. Acad. Sci. U.S.A.">
        <title>Functional characterization of flavobacteria rhodopsins reveals a unique class of light-driven chloride pump in bacteria.</title>
        <authorList>
            <person name="Yoshizawa S."/>
            <person name="Kumagai Y."/>
            <person name="Kim H."/>
            <person name="Ogura Y."/>
            <person name="Hayashi T."/>
            <person name="Iwasaki W."/>
            <person name="DeLong E.F."/>
            <person name="Kogure K."/>
        </authorList>
    </citation>
    <scope>NUCLEOTIDE SEQUENCE [LARGE SCALE GENOMIC DNA]</scope>
    <source>
        <strain evidence="1 2">S1-08</strain>
    </source>
</reference>
<proteinExistence type="predicted"/>
<dbReference type="EMBL" id="AP014548">
    <property type="protein sequence ID" value="BAO56632.1"/>
    <property type="molecule type" value="Genomic_DNA"/>
</dbReference>
<name>W8VXW4_9FLAO</name>
<dbReference type="HOGENOM" id="CLU_2396708_0_0_10"/>
<evidence type="ECO:0000313" key="1">
    <source>
        <dbReference type="EMBL" id="BAO56632.1"/>
    </source>
</evidence>
<sequence length="93" mass="10811">MQLWAFFEWSDKKSLSNVVFCQLDGNQQVSYADFQKDGSFLIKLDKNAKPLKVFSLKNKLLIKDQEYPVLIHLNQELEMDDPTEGGVIIRHKP</sequence>
<evidence type="ECO:0000313" key="2">
    <source>
        <dbReference type="Proteomes" id="UP000031760"/>
    </source>
</evidence>
<keyword evidence="2" id="KW-1185">Reference proteome</keyword>
<dbReference type="AlphaFoldDB" id="W8VXW4"/>
<dbReference type="STRING" id="1454201.NMS_2623"/>
<gene>
    <name evidence="1" type="ORF">NMS_2623</name>
</gene>
<accession>W8VXW4</accession>
<dbReference type="KEGG" id="nmf:NMS_2623"/>
<dbReference type="Proteomes" id="UP000031760">
    <property type="component" value="Chromosome"/>
</dbReference>